<proteinExistence type="predicted"/>
<feature type="compositionally biased region" description="Basic residues" evidence="1">
    <location>
        <begin position="233"/>
        <end position="244"/>
    </location>
</feature>
<evidence type="ECO:0000313" key="2">
    <source>
        <dbReference type="EMBL" id="CAD7015280.1"/>
    </source>
</evidence>
<dbReference type="Proteomes" id="UP000606786">
    <property type="component" value="Unassembled WGS sequence"/>
</dbReference>
<comment type="caution">
    <text evidence="2">The sequence shown here is derived from an EMBL/GenBank/DDBJ whole genome shotgun (WGS) entry which is preliminary data.</text>
</comment>
<feature type="compositionally biased region" description="Basic residues" evidence="1">
    <location>
        <begin position="77"/>
        <end position="97"/>
    </location>
</feature>
<feature type="compositionally biased region" description="Polar residues" evidence="1">
    <location>
        <begin position="245"/>
        <end position="256"/>
    </location>
</feature>
<dbReference type="AlphaFoldDB" id="A0A811VJ20"/>
<keyword evidence="3" id="KW-1185">Reference proteome</keyword>
<dbReference type="EMBL" id="CAJHJT010000056">
    <property type="protein sequence ID" value="CAD7015280.1"/>
    <property type="molecule type" value="Genomic_DNA"/>
</dbReference>
<organism evidence="2 3">
    <name type="scientific">Ceratitis capitata</name>
    <name type="common">Mediterranean fruit fly</name>
    <name type="synonym">Tephritis capitata</name>
    <dbReference type="NCBI Taxonomy" id="7213"/>
    <lineage>
        <taxon>Eukaryota</taxon>
        <taxon>Metazoa</taxon>
        <taxon>Ecdysozoa</taxon>
        <taxon>Arthropoda</taxon>
        <taxon>Hexapoda</taxon>
        <taxon>Insecta</taxon>
        <taxon>Pterygota</taxon>
        <taxon>Neoptera</taxon>
        <taxon>Endopterygota</taxon>
        <taxon>Diptera</taxon>
        <taxon>Brachycera</taxon>
        <taxon>Muscomorpha</taxon>
        <taxon>Tephritoidea</taxon>
        <taxon>Tephritidae</taxon>
        <taxon>Ceratitis</taxon>
        <taxon>Ceratitis</taxon>
    </lineage>
</organism>
<feature type="compositionally biased region" description="Low complexity" evidence="1">
    <location>
        <begin position="153"/>
        <end position="163"/>
    </location>
</feature>
<dbReference type="OrthoDB" id="19092at2759"/>
<protein>
    <submittedName>
        <fullName evidence="2">(Mediterranean fruit fly) hypothetical protein</fullName>
    </submittedName>
</protein>
<sequence length="522" mass="59356">MTLTTRRMRFAARHKLFLWRLKDERELININPSTQFSHTHLLAHHCNYKNKTKKTSIHLGKYTLMKQRPLQQQQQLQRHHHHNHHEHHEHHHQHPNHHSLASYQYRPPLTRCSRRHRSGIEFMMNSRDFGVVLIIPHRSATVGSPSVTRRSHISTATSSSTRSSSEKYAKLQHRSSEAAAASGVGGVGDGASDIVGGSVSNTSKQRPTPIIIINADQRQPHQHSHQSQQQQQQHHHHSHNHSHSYKATSHINSSSGRPPAPYARPCKKTRFLLEPNRRSWSESDLLKEIDSELKLAKGFLYANGGKIYKQNDMTLQVTGRQGNSAMRRQSDTKPMKCHITHTPSVIADKCGIVKQKKAILFTISTISLPTNYIAEPTTTTSSSMFAPKFKATAPNGSGNGEKKTDLTIYIIINLTNISTPTTHIYLEQQFFSNSPLESIVQNRFRTSNSRNRCALLVFFLRAHLPQFGILSSFNRRAHILKLQTFTSLSHAFLCALKALLRPTGVDDDCQFSWQKALKWTSY</sequence>
<gene>
    <name evidence="2" type="ORF">CCAP1982_LOCUS23227</name>
</gene>
<evidence type="ECO:0000313" key="3">
    <source>
        <dbReference type="Proteomes" id="UP000606786"/>
    </source>
</evidence>
<reference evidence="2" key="1">
    <citation type="submission" date="2020-11" db="EMBL/GenBank/DDBJ databases">
        <authorList>
            <person name="Whitehead M."/>
        </authorList>
    </citation>
    <scope>NUCLEOTIDE SEQUENCE</scope>
    <source>
        <strain evidence="2">EGII</strain>
    </source>
</reference>
<accession>A0A811VJ20</accession>
<feature type="region of interest" description="Disordered" evidence="1">
    <location>
        <begin position="141"/>
        <end position="188"/>
    </location>
</feature>
<name>A0A811VJ20_CERCA</name>
<feature type="region of interest" description="Disordered" evidence="1">
    <location>
        <begin position="217"/>
        <end position="264"/>
    </location>
</feature>
<feature type="region of interest" description="Disordered" evidence="1">
    <location>
        <begin position="69"/>
        <end position="100"/>
    </location>
</feature>
<evidence type="ECO:0000256" key="1">
    <source>
        <dbReference type="SAM" id="MobiDB-lite"/>
    </source>
</evidence>